<keyword evidence="2" id="KW-1185">Reference proteome</keyword>
<sequence>SDAGNPAGEADMETSDINTEVFYPELAADHVVVPNACHPLYKFQRRLKTVYCICESKGLLRPFQTELLLFESNS</sequence>
<proteinExistence type="predicted"/>
<reference evidence="1" key="1">
    <citation type="submission" date="2020-08" db="EMBL/GenBank/DDBJ databases">
        <title>Multicomponent nature underlies the extraordinary mechanical properties of spider dragline silk.</title>
        <authorList>
            <person name="Kono N."/>
            <person name="Nakamura H."/>
            <person name="Mori M."/>
            <person name="Yoshida Y."/>
            <person name="Ohtoshi R."/>
            <person name="Malay A.D."/>
            <person name="Moran D.A.P."/>
            <person name="Tomita M."/>
            <person name="Numata K."/>
            <person name="Arakawa K."/>
        </authorList>
    </citation>
    <scope>NUCLEOTIDE SEQUENCE</scope>
</reference>
<feature type="non-terminal residue" evidence="1">
    <location>
        <position position="1"/>
    </location>
</feature>
<dbReference type="EMBL" id="BMAW01080288">
    <property type="protein sequence ID" value="GFU18920.1"/>
    <property type="molecule type" value="Genomic_DNA"/>
</dbReference>
<evidence type="ECO:0000313" key="2">
    <source>
        <dbReference type="Proteomes" id="UP000887013"/>
    </source>
</evidence>
<comment type="caution">
    <text evidence="1">The sequence shown here is derived from an EMBL/GenBank/DDBJ whole genome shotgun (WGS) entry which is preliminary data.</text>
</comment>
<gene>
    <name evidence="1" type="ORF">NPIL_695941</name>
</gene>
<evidence type="ECO:0000313" key="1">
    <source>
        <dbReference type="EMBL" id="GFU18920.1"/>
    </source>
</evidence>
<protein>
    <submittedName>
        <fullName evidence="1">Uncharacterized protein</fullName>
    </submittedName>
</protein>
<organism evidence="1 2">
    <name type="scientific">Nephila pilipes</name>
    <name type="common">Giant wood spider</name>
    <name type="synonym">Nephila maculata</name>
    <dbReference type="NCBI Taxonomy" id="299642"/>
    <lineage>
        <taxon>Eukaryota</taxon>
        <taxon>Metazoa</taxon>
        <taxon>Ecdysozoa</taxon>
        <taxon>Arthropoda</taxon>
        <taxon>Chelicerata</taxon>
        <taxon>Arachnida</taxon>
        <taxon>Araneae</taxon>
        <taxon>Araneomorphae</taxon>
        <taxon>Entelegynae</taxon>
        <taxon>Araneoidea</taxon>
        <taxon>Nephilidae</taxon>
        <taxon>Nephila</taxon>
    </lineage>
</organism>
<name>A0A8X6QC91_NEPPI</name>
<accession>A0A8X6QC91</accession>
<dbReference type="Proteomes" id="UP000887013">
    <property type="component" value="Unassembled WGS sequence"/>
</dbReference>
<dbReference type="AlphaFoldDB" id="A0A8X6QC91"/>